<reference evidence="1 2" key="1">
    <citation type="journal article" date="2015" name="Genome Announc.">
        <title>Expanding the biotechnology potential of lactobacilli through comparative genomics of 213 strains and associated genera.</title>
        <authorList>
            <person name="Sun Z."/>
            <person name="Harris H.M."/>
            <person name="McCann A."/>
            <person name="Guo C."/>
            <person name="Argimon S."/>
            <person name="Zhang W."/>
            <person name="Yang X."/>
            <person name="Jeffery I.B."/>
            <person name="Cooney J.C."/>
            <person name="Kagawa T.F."/>
            <person name="Liu W."/>
            <person name="Song Y."/>
            <person name="Salvetti E."/>
            <person name="Wrobel A."/>
            <person name="Rasinkangas P."/>
            <person name="Parkhill J."/>
            <person name="Rea M.C."/>
            <person name="O'Sullivan O."/>
            <person name="Ritari J."/>
            <person name="Douillard F.P."/>
            <person name="Paul Ross R."/>
            <person name="Yang R."/>
            <person name="Briner A.E."/>
            <person name="Felis G.E."/>
            <person name="de Vos W.M."/>
            <person name="Barrangou R."/>
            <person name="Klaenhammer T.R."/>
            <person name="Caufield P.W."/>
            <person name="Cui Y."/>
            <person name="Zhang H."/>
            <person name="O'Toole P.W."/>
        </authorList>
    </citation>
    <scope>NUCLEOTIDE SEQUENCE [LARGE SCALE GENOMIC DNA]</scope>
    <source>
        <strain evidence="1 2">DSM 21116</strain>
    </source>
</reference>
<dbReference type="PATRIC" id="fig|1423729.3.peg.685"/>
<dbReference type="STRING" id="1423729.FC80_GL000677"/>
<proteinExistence type="predicted"/>
<evidence type="ECO:0000313" key="1">
    <source>
        <dbReference type="EMBL" id="KRM90687.1"/>
    </source>
</evidence>
<comment type="caution">
    <text evidence="1">The sequence shown here is derived from an EMBL/GenBank/DDBJ whole genome shotgun (WGS) entry which is preliminary data.</text>
</comment>
<gene>
    <name evidence="1" type="ORF">FC80_GL000677</name>
</gene>
<dbReference type="EMBL" id="AYZE01000014">
    <property type="protein sequence ID" value="KRM90687.1"/>
    <property type="molecule type" value="Genomic_DNA"/>
</dbReference>
<organism evidence="1 2">
    <name type="scientific">Liquorilactobacillus cacaonum DSM 21116</name>
    <dbReference type="NCBI Taxonomy" id="1423729"/>
    <lineage>
        <taxon>Bacteria</taxon>
        <taxon>Bacillati</taxon>
        <taxon>Bacillota</taxon>
        <taxon>Bacilli</taxon>
        <taxon>Lactobacillales</taxon>
        <taxon>Lactobacillaceae</taxon>
        <taxon>Liquorilactobacillus</taxon>
    </lineage>
</organism>
<dbReference type="Proteomes" id="UP000051131">
    <property type="component" value="Unassembled WGS sequence"/>
</dbReference>
<dbReference type="OrthoDB" id="2296908at2"/>
<evidence type="ECO:0008006" key="3">
    <source>
        <dbReference type="Google" id="ProtNLM"/>
    </source>
</evidence>
<dbReference type="RefSeq" id="WP_057828913.1">
    <property type="nucleotide sequence ID" value="NZ_AYZE01000014.1"/>
</dbReference>
<keyword evidence="2" id="KW-1185">Reference proteome</keyword>
<accession>A0A0R2CG76</accession>
<protein>
    <recommendedName>
        <fullName evidence="3">YolD-like protein</fullName>
    </recommendedName>
</protein>
<sequence>MLELKKSSLQQISQSIQKQFSIKNEQLLNSNEQMPVFQISFFINQAIEKHKLISVSYTDYNSHVYNSIGFISKNKKNSTIFKLDEIGNNLSHLFNISQIKYIKLVKM</sequence>
<name>A0A0R2CG76_9LACO</name>
<evidence type="ECO:0000313" key="2">
    <source>
        <dbReference type="Proteomes" id="UP000051131"/>
    </source>
</evidence>
<dbReference type="AlphaFoldDB" id="A0A0R2CG76"/>